<evidence type="ECO:0000256" key="1">
    <source>
        <dbReference type="SAM" id="MobiDB-lite"/>
    </source>
</evidence>
<gene>
    <name evidence="2" type="ORF">Clacol_007847</name>
</gene>
<evidence type="ECO:0000313" key="3">
    <source>
        <dbReference type="Proteomes" id="UP001050691"/>
    </source>
</evidence>
<protein>
    <submittedName>
        <fullName evidence="2">Uncharacterized protein</fullName>
    </submittedName>
</protein>
<feature type="compositionally biased region" description="Low complexity" evidence="1">
    <location>
        <begin position="25"/>
        <end position="40"/>
    </location>
</feature>
<proteinExistence type="predicted"/>
<feature type="compositionally biased region" description="Low complexity" evidence="1">
    <location>
        <begin position="1"/>
        <end position="18"/>
    </location>
</feature>
<name>A0AAV5AG22_9AGAM</name>
<feature type="compositionally biased region" description="Basic residues" evidence="1">
    <location>
        <begin position="163"/>
        <end position="175"/>
    </location>
</feature>
<accession>A0AAV5AG22</accession>
<feature type="region of interest" description="Disordered" evidence="1">
    <location>
        <begin position="1"/>
        <end position="40"/>
    </location>
</feature>
<dbReference type="Proteomes" id="UP001050691">
    <property type="component" value="Unassembled WGS sequence"/>
</dbReference>
<keyword evidence="3" id="KW-1185">Reference proteome</keyword>
<sequence length="234" mass="26342">MSSSPPLLPSTSLRSPRSCLKKLPHSTPGSSSSTPPLVSHGRVHFPPHPILCTTHLTHSKKTYDRRPMPIIPNACALPARGGGRTYHGEQALSFMQIIPTNRPILLKPSDKNVFSSSESEDSDAFALSNSLDEEGYLSDIATVMDGMLLEFLPHAPARDRSRSHSRSSSRSRSRSRSNEREQRCSKEFQRHDTRRKRRKKETPDWEEEDRGRWKTDGVFTLMKDEVESSCLGGF</sequence>
<dbReference type="EMBL" id="BPWL01000009">
    <property type="protein sequence ID" value="GJJ13591.1"/>
    <property type="molecule type" value="Genomic_DNA"/>
</dbReference>
<feature type="region of interest" description="Disordered" evidence="1">
    <location>
        <begin position="156"/>
        <end position="211"/>
    </location>
</feature>
<evidence type="ECO:0000313" key="2">
    <source>
        <dbReference type="EMBL" id="GJJ13591.1"/>
    </source>
</evidence>
<feature type="compositionally biased region" description="Basic and acidic residues" evidence="1">
    <location>
        <begin position="176"/>
        <end position="191"/>
    </location>
</feature>
<comment type="caution">
    <text evidence="2">The sequence shown here is derived from an EMBL/GenBank/DDBJ whole genome shotgun (WGS) entry which is preliminary data.</text>
</comment>
<dbReference type="AlphaFoldDB" id="A0AAV5AG22"/>
<reference evidence="2" key="1">
    <citation type="submission" date="2021-10" db="EMBL/GenBank/DDBJ databases">
        <title>De novo Genome Assembly of Clathrus columnatus (Basidiomycota, Fungi) Using Illumina and Nanopore Sequence Data.</title>
        <authorList>
            <person name="Ogiso-Tanaka E."/>
            <person name="Itagaki H."/>
            <person name="Hosoya T."/>
            <person name="Hosaka K."/>
        </authorList>
    </citation>
    <scope>NUCLEOTIDE SEQUENCE</scope>
    <source>
        <strain evidence="2">MO-923</strain>
    </source>
</reference>
<organism evidence="2 3">
    <name type="scientific">Clathrus columnatus</name>
    <dbReference type="NCBI Taxonomy" id="1419009"/>
    <lineage>
        <taxon>Eukaryota</taxon>
        <taxon>Fungi</taxon>
        <taxon>Dikarya</taxon>
        <taxon>Basidiomycota</taxon>
        <taxon>Agaricomycotina</taxon>
        <taxon>Agaricomycetes</taxon>
        <taxon>Phallomycetidae</taxon>
        <taxon>Phallales</taxon>
        <taxon>Clathraceae</taxon>
        <taxon>Clathrus</taxon>
    </lineage>
</organism>